<evidence type="ECO:0000259" key="2">
    <source>
        <dbReference type="PROSITE" id="PS50404"/>
    </source>
</evidence>
<reference evidence="4" key="1">
    <citation type="journal article" date="2002" name="J. Bacteriol.">
        <title>Organization and regulation of pentachlorophenol-degrading genes in Sphingobium chlorophenolicum ATCC 39723.</title>
        <authorList>
            <person name="Cai M."/>
            <person name="Xun L."/>
        </authorList>
    </citation>
    <scope>NUCLEOTIDE SEQUENCE</scope>
    <source>
        <strain evidence="4">ATCC 39723</strain>
    </source>
</reference>
<dbReference type="Gene3D" id="1.20.1050.10">
    <property type="match status" value="1"/>
</dbReference>
<dbReference type="GO" id="GO:0016740">
    <property type="term" value="F:transferase activity"/>
    <property type="evidence" value="ECO:0007669"/>
    <property type="project" value="UniProtKB-KW"/>
</dbReference>
<comment type="similarity">
    <text evidence="1">Belongs to the GST superfamily.</text>
</comment>
<dbReference type="SFLD" id="SFLDS00019">
    <property type="entry name" value="Glutathione_Transferase_(cytos"/>
    <property type="match status" value="1"/>
</dbReference>
<feature type="domain" description="GST N-terminal" evidence="2">
    <location>
        <begin position="1"/>
        <end position="80"/>
    </location>
</feature>
<dbReference type="SUPFAM" id="SSF47616">
    <property type="entry name" value="GST C-terminal domain-like"/>
    <property type="match status" value="1"/>
</dbReference>
<dbReference type="InterPro" id="IPR040079">
    <property type="entry name" value="Glutathione_S-Trfase"/>
</dbReference>
<dbReference type="AlphaFoldDB" id="Q8KN43"/>
<dbReference type="InterPro" id="IPR036282">
    <property type="entry name" value="Glutathione-S-Trfase_C_sf"/>
</dbReference>
<dbReference type="InterPro" id="IPR004045">
    <property type="entry name" value="Glutathione_S-Trfase_N"/>
</dbReference>
<evidence type="ECO:0000259" key="3">
    <source>
        <dbReference type="PROSITE" id="PS50405"/>
    </source>
</evidence>
<evidence type="ECO:0000313" key="4">
    <source>
        <dbReference type="EMBL" id="AAM96661.1"/>
    </source>
</evidence>
<dbReference type="InterPro" id="IPR010987">
    <property type="entry name" value="Glutathione-S-Trfase_C-like"/>
</dbReference>
<organism evidence="4">
    <name type="scientific">Sphingobium chlorophenolicum</name>
    <dbReference type="NCBI Taxonomy" id="46429"/>
    <lineage>
        <taxon>Bacteria</taxon>
        <taxon>Pseudomonadati</taxon>
        <taxon>Pseudomonadota</taxon>
        <taxon>Alphaproteobacteria</taxon>
        <taxon>Sphingomonadales</taxon>
        <taxon>Sphingomonadaceae</taxon>
        <taxon>Sphingobium</taxon>
    </lineage>
</organism>
<evidence type="ECO:0000256" key="1">
    <source>
        <dbReference type="RuleBase" id="RU003494"/>
    </source>
</evidence>
<dbReference type="Pfam" id="PF00043">
    <property type="entry name" value="GST_C"/>
    <property type="match status" value="1"/>
</dbReference>
<dbReference type="PANTHER" id="PTHR44051">
    <property type="entry name" value="GLUTATHIONE S-TRANSFERASE-RELATED"/>
    <property type="match status" value="1"/>
</dbReference>
<dbReference type="PROSITE" id="PS50405">
    <property type="entry name" value="GST_CTER"/>
    <property type="match status" value="1"/>
</dbReference>
<name>Q8KN43_SPHCR</name>
<dbReference type="InterPro" id="IPR036249">
    <property type="entry name" value="Thioredoxin-like_sf"/>
</dbReference>
<dbReference type="SUPFAM" id="SSF52833">
    <property type="entry name" value="Thioredoxin-like"/>
    <property type="match status" value="1"/>
</dbReference>
<proteinExistence type="inferred from homology"/>
<dbReference type="PROSITE" id="PS50404">
    <property type="entry name" value="GST_NTER"/>
    <property type="match status" value="1"/>
</dbReference>
<dbReference type="SFLD" id="SFLDG00358">
    <property type="entry name" value="Main_(cytGST)"/>
    <property type="match status" value="1"/>
</dbReference>
<dbReference type="PANTHER" id="PTHR44051:SF8">
    <property type="entry name" value="GLUTATHIONE S-TRANSFERASE GSTA"/>
    <property type="match status" value="1"/>
</dbReference>
<protein>
    <submittedName>
        <fullName evidence="4">Putative glutathione S-transferase</fullName>
    </submittedName>
</protein>
<dbReference type="SFLD" id="SFLDG01150">
    <property type="entry name" value="Main.1:_Beta-like"/>
    <property type="match status" value="1"/>
</dbReference>
<accession>Q8KN43</accession>
<keyword evidence="4" id="KW-0808">Transferase</keyword>
<dbReference type="CDD" id="cd03057">
    <property type="entry name" value="GST_N_Beta"/>
    <property type="match status" value="1"/>
</dbReference>
<dbReference type="EMBL" id="AF512952">
    <property type="protein sequence ID" value="AAM96661.1"/>
    <property type="molecule type" value="Genomic_DNA"/>
</dbReference>
<dbReference type="Gene3D" id="3.40.30.10">
    <property type="entry name" value="Glutaredoxin"/>
    <property type="match status" value="1"/>
</dbReference>
<dbReference type="InterPro" id="IPR004046">
    <property type="entry name" value="GST_C"/>
</dbReference>
<feature type="domain" description="GST C-terminal" evidence="3">
    <location>
        <begin position="85"/>
        <end position="225"/>
    </location>
</feature>
<dbReference type="Pfam" id="PF02798">
    <property type="entry name" value="GST_N"/>
    <property type="match status" value="1"/>
</dbReference>
<sequence length="225" mass="24476">MLKLYYNPGSCSLASHAALEEAGLPYETELVDLTQNVQFSEDYRRKNPWGRVPALLIGQDVLTENVAILNYIAGLVPERELLPKAGLAHARAIEWLSLLSSTVHVAFRPIFRPNRIAETESGQKDVAATGLNSLKSVLSLLDQRLGEGPYALGDRFSLCDLYLFVFVLWSRRPMLDGKLGALPNLDAFAERLAAALRSALPGSGGACMAEGAQNGLSCIARPKPR</sequence>
<dbReference type="CDD" id="cd03188">
    <property type="entry name" value="GST_C_Beta"/>
    <property type="match status" value="1"/>
</dbReference>